<evidence type="ECO:0000313" key="3">
    <source>
        <dbReference type="Proteomes" id="UP000321749"/>
    </source>
</evidence>
<dbReference type="Proteomes" id="UP000321749">
    <property type="component" value="Unassembled WGS sequence"/>
</dbReference>
<proteinExistence type="predicted"/>
<accession>A0AA87RHQ0</accession>
<feature type="transmembrane region" description="Helical" evidence="1">
    <location>
        <begin position="34"/>
        <end position="55"/>
    </location>
</feature>
<organism evidence="2 3">
    <name type="scientific">Agrococcus baldri</name>
    <dbReference type="NCBI Taxonomy" id="153730"/>
    <lineage>
        <taxon>Bacteria</taxon>
        <taxon>Bacillati</taxon>
        <taxon>Actinomycetota</taxon>
        <taxon>Actinomycetes</taxon>
        <taxon>Micrococcales</taxon>
        <taxon>Microbacteriaceae</taxon>
        <taxon>Agrococcus</taxon>
    </lineage>
</organism>
<dbReference type="RefSeq" id="WP_146794955.1">
    <property type="nucleotide sequence ID" value="NZ_BJUU01000011.1"/>
</dbReference>
<keyword evidence="1" id="KW-0472">Membrane</keyword>
<gene>
    <name evidence="2" type="ORF">ABA31_19120</name>
</gene>
<keyword evidence="1" id="KW-1133">Transmembrane helix</keyword>
<protein>
    <submittedName>
        <fullName evidence="2">Uncharacterized protein</fullName>
    </submittedName>
</protein>
<evidence type="ECO:0000313" key="2">
    <source>
        <dbReference type="EMBL" id="GEK80561.1"/>
    </source>
</evidence>
<reference evidence="2 3" key="1">
    <citation type="submission" date="2019-07" db="EMBL/GenBank/DDBJ databases">
        <title>Whole genome shotgun sequence of Agrococcus baldri NBRC 103055.</title>
        <authorList>
            <person name="Hosoyama A."/>
            <person name="Uohara A."/>
            <person name="Ohji S."/>
            <person name="Ichikawa N."/>
        </authorList>
    </citation>
    <scope>NUCLEOTIDE SEQUENCE [LARGE SCALE GENOMIC DNA]</scope>
    <source>
        <strain evidence="2 3">NBRC 103055</strain>
    </source>
</reference>
<name>A0AA87RHQ0_9MICO</name>
<comment type="caution">
    <text evidence="2">The sequence shown here is derived from an EMBL/GenBank/DDBJ whole genome shotgun (WGS) entry which is preliminary data.</text>
</comment>
<keyword evidence="1" id="KW-0812">Transmembrane</keyword>
<dbReference type="AlphaFoldDB" id="A0AA87RHQ0"/>
<feature type="transmembrane region" description="Helical" evidence="1">
    <location>
        <begin position="7"/>
        <end position="28"/>
    </location>
</feature>
<dbReference type="EMBL" id="BJUU01000011">
    <property type="protein sequence ID" value="GEK80561.1"/>
    <property type="molecule type" value="Genomic_DNA"/>
</dbReference>
<keyword evidence="3" id="KW-1185">Reference proteome</keyword>
<evidence type="ECO:0000256" key="1">
    <source>
        <dbReference type="SAM" id="Phobius"/>
    </source>
</evidence>
<sequence>MNATTVLSFVVAMVFVVGGLLLMGYSFETPGFELIMFSAGAVAEFIGVAIPALLARSVTRKSSRQ</sequence>